<keyword evidence="5 9" id="KW-0812">Transmembrane</keyword>
<dbReference type="GO" id="GO:0006865">
    <property type="term" value="P:amino acid transport"/>
    <property type="evidence" value="ECO:0007669"/>
    <property type="project" value="UniProtKB-KW"/>
</dbReference>
<dbReference type="Pfam" id="PF00528">
    <property type="entry name" value="BPD_transp_1"/>
    <property type="match status" value="1"/>
</dbReference>
<feature type="transmembrane region" description="Helical" evidence="9">
    <location>
        <begin position="189"/>
        <end position="211"/>
    </location>
</feature>
<dbReference type="NCBIfam" id="TIGR01726">
    <property type="entry name" value="HEQRo_perm_3TM"/>
    <property type="match status" value="1"/>
</dbReference>
<evidence type="ECO:0000256" key="9">
    <source>
        <dbReference type="RuleBase" id="RU363032"/>
    </source>
</evidence>
<keyword evidence="8 9" id="KW-0472">Membrane</keyword>
<evidence type="ECO:0000256" key="1">
    <source>
        <dbReference type="ARBA" id="ARBA00004429"/>
    </source>
</evidence>
<dbReference type="AlphaFoldDB" id="A0A1I2EJZ3"/>
<dbReference type="STRING" id="1177982.SAMN04489711_107191"/>
<proteinExistence type="inferred from homology"/>
<comment type="similarity">
    <text evidence="2">Belongs to the binding-protein-dependent transport system permease family. HisMQ subfamily.</text>
</comment>
<evidence type="ECO:0000256" key="8">
    <source>
        <dbReference type="ARBA" id="ARBA00023136"/>
    </source>
</evidence>
<dbReference type="PANTHER" id="PTHR30614:SF37">
    <property type="entry name" value="AMINO-ACID ABC TRANSPORTER PERMEASE PROTEIN YHDX-RELATED"/>
    <property type="match status" value="1"/>
</dbReference>
<comment type="subcellular location">
    <subcellularLocation>
        <location evidence="1">Cell inner membrane</location>
        <topology evidence="1">Multi-pass membrane protein</topology>
    </subcellularLocation>
    <subcellularLocation>
        <location evidence="9">Cell membrane</location>
        <topology evidence="9">Multi-pass membrane protein</topology>
    </subcellularLocation>
</comment>
<dbReference type="CDD" id="cd06261">
    <property type="entry name" value="TM_PBP2"/>
    <property type="match status" value="1"/>
</dbReference>
<keyword evidence="7 9" id="KW-1133">Transmembrane helix</keyword>
<evidence type="ECO:0000313" key="11">
    <source>
        <dbReference type="EMBL" id="SFE93312.1"/>
    </source>
</evidence>
<organism evidence="11 12">
    <name type="scientific">Paracidovorax wautersii</name>
    <dbReference type="NCBI Taxonomy" id="1177982"/>
    <lineage>
        <taxon>Bacteria</taxon>
        <taxon>Pseudomonadati</taxon>
        <taxon>Pseudomonadota</taxon>
        <taxon>Betaproteobacteria</taxon>
        <taxon>Burkholderiales</taxon>
        <taxon>Comamonadaceae</taxon>
        <taxon>Paracidovorax</taxon>
    </lineage>
</organism>
<dbReference type="InterPro" id="IPR010065">
    <property type="entry name" value="AA_ABC_transptr_permease_3TM"/>
</dbReference>
<dbReference type="RefSeq" id="WP_092939814.1">
    <property type="nucleotide sequence ID" value="NZ_FONX01000007.1"/>
</dbReference>
<evidence type="ECO:0000256" key="6">
    <source>
        <dbReference type="ARBA" id="ARBA00022970"/>
    </source>
</evidence>
<feature type="domain" description="ABC transmembrane type-1" evidence="10">
    <location>
        <begin position="20"/>
        <end position="210"/>
    </location>
</feature>
<dbReference type="PROSITE" id="PS50928">
    <property type="entry name" value="ABC_TM1"/>
    <property type="match status" value="1"/>
</dbReference>
<protein>
    <submittedName>
        <fullName evidence="11">Amine acid ABC transporter, permease protein, 3-TM region, His/Glu/Gln/Arg/opine family</fullName>
    </submittedName>
</protein>
<keyword evidence="6" id="KW-0029">Amino-acid transport</keyword>
<keyword evidence="12" id="KW-1185">Reference proteome</keyword>
<dbReference type="Proteomes" id="UP000199119">
    <property type="component" value="Unassembled WGS sequence"/>
</dbReference>
<dbReference type="GO" id="GO:0043190">
    <property type="term" value="C:ATP-binding cassette (ABC) transporter complex"/>
    <property type="evidence" value="ECO:0007669"/>
    <property type="project" value="InterPro"/>
</dbReference>
<dbReference type="GO" id="GO:0022857">
    <property type="term" value="F:transmembrane transporter activity"/>
    <property type="evidence" value="ECO:0007669"/>
    <property type="project" value="InterPro"/>
</dbReference>
<keyword evidence="4" id="KW-1003">Cell membrane</keyword>
<sequence length="221" mass="23654">MGDNISRLLADHGPAFWQALLLTWKLTALSFVPGVVLGVAVAALRLFPLPPLRGFLTFYVEVFRNIPSVALLIFIVFALPDLEFVIDYEPSVVLTLILVCSAFTADYLRSGINTIPSGQIEAALSLGMRPARIIYSVVLPQALRSVVQPMTSLLIALMLSTSLASQVPMPGRELTALVSKLANDSAAGMAAFAVAAAMYVATGLLIAWAGATLDKKVRILR</sequence>
<gene>
    <name evidence="11" type="ORF">SAMN04489711_107191</name>
</gene>
<evidence type="ECO:0000259" key="10">
    <source>
        <dbReference type="PROSITE" id="PS50928"/>
    </source>
</evidence>
<dbReference type="Gene3D" id="1.10.3720.10">
    <property type="entry name" value="MetI-like"/>
    <property type="match status" value="1"/>
</dbReference>
<evidence type="ECO:0000256" key="5">
    <source>
        <dbReference type="ARBA" id="ARBA00022692"/>
    </source>
</evidence>
<dbReference type="InterPro" id="IPR035906">
    <property type="entry name" value="MetI-like_sf"/>
</dbReference>
<dbReference type="PANTHER" id="PTHR30614">
    <property type="entry name" value="MEMBRANE COMPONENT OF AMINO ACID ABC TRANSPORTER"/>
    <property type="match status" value="1"/>
</dbReference>
<keyword evidence="3 9" id="KW-0813">Transport</keyword>
<name>A0A1I2EJZ3_9BURK</name>
<dbReference type="SUPFAM" id="SSF161098">
    <property type="entry name" value="MetI-like"/>
    <property type="match status" value="1"/>
</dbReference>
<evidence type="ECO:0000313" key="12">
    <source>
        <dbReference type="Proteomes" id="UP000199119"/>
    </source>
</evidence>
<dbReference type="EMBL" id="FONX01000007">
    <property type="protein sequence ID" value="SFE93312.1"/>
    <property type="molecule type" value="Genomic_DNA"/>
</dbReference>
<dbReference type="OrthoDB" id="6534575at2"/>
<dbReference type="InterPro" id="IPR000515">
    <property type="entry name" value="MetI-like"/>
</dbReference>
<evidence type="ECO:0000256" key="4">
    <source>
        <dbReference type="ARBA" id="ARBA00022475"/>
    </source>
</evidence>
<evidence type="ECO:0000256" key="2">
    <source>
        <dbReference type="ARBA" id="ARBA00010072"/>
    </source>
</evidence>
<evidence type="ECO:0000256" key="3">
    <source>
        <dbReference type="ARBA" id="ARBA00022448"/>
    </source>
</evidence>
<feature type="transmembrane region" description="Helical" evidence="9">
    <location>
        <begin position="20"/>
        <end position="44"/>
    </location>
</feature>
<accession>A0A1I2EJZ3</accession>
<evidence type="ECO:0000256" key="7">
    <source>
        <dbReference type="ARBA" id="ARBA00022989"/>
    </source>
</evidence>
<dbReference type="InterPro" id="IPR043429">
    <property type="entry name" value="ArtM/GltK/GlnP/TcyL/YhdX-like"/>
</dbReference>
<feature type="transmembrane region" description="Helical" evidence="9">
    <location>
        <begin position="56"/>
        <end position="79"/>
    </location>
</feature>
<reference evidence="12" key="1">
    <citation type="submission" date="2016-10" db="EMBL/GenBank/DDBJ databases">
        <authorList>
            <person name="Varghese N."/>
            <person name="Submissions S."/>
        </authorList>
    </citation>
    <scope>NUCLEOTIDE SEQUENCE [LARGE SCALE GENOMIC DNA]</scope>
    <source>
        <strain evidence="12">DSM 27981</strain>
    </source>
</reference>